<dbReference type="SUPFAM" id="SSF53850">
    <property type="entry name" value="Periplasmic binding protein-like II"/>
    <property type="match status" value="1"/>
</dbReference>
<feature type="signal peptide" evidence="5">
    <location>
        <begin position="1"/>
        <end position="26"/>
    </location>
</feature>
<evidence type="ECO:0000256" key="4">
    <source>
        <dbReference type="RuleBase" id="RU003744"/>
    </source>
</evidence>
<evidence type="ECO:0000256" key="1">
    <source>
        <dbReference type="ARBA" id="ARBA00004196"/>
    </source>
</evidence>
<proteinExistence type="inferred from homology"/>
<keyword evidence="3 5" id="KW-0732">Signal</keyword>
<keyword evidence="9" id="KW-1185">Reference proteome</keyword>
<name>A0ABU1MU90_9CAUL</name>
<dbReference type="PANTHER" id="PTHR35936">
    <property type="entry name" value="MEMBRANE-BOUND LYTIC MUREIN TRANSGLYCOSYLASE F"/>
    <property type="match status" value="1"/>
</dbReference>
<gene>
    <name evidence="8" type="ORF">J2800_000110</name>
</gene>
<dbReference type="SMART" id="SM00079">
    <property type="entry name" value="PBPe"/>
    <property type="match status" value="1"/>
</dbReference>
<dbReference type="RefSeq" id="WP_310028176.1">
    <property type="nucleotide sequence ID" value="NZ_JAVDRL010000001.1"/>
</dbReference>
<dbReference type="InterPro" id="IPR018313">
    <property type="entry name" value="SBP_3_CS"/>
</dbReference>
<dbReference type="PROSITE" id="PS01039">
    <property type="entry name" value="SBP_BACTERIAL_3"/>
    <property type="match status" value="1"/>
</dbReference>
<evidence type="ECO:0000256" key="3">
    <source>
        <dbReference type="ARBA" id="ARBA00022729"/>
    </source>
</evidence>
<comment type="caution">
    <text evidence="8">The sequence shown here is derived from an EMBL/GenBank/DDBJ whole genome shotgun (WGS) entry which is preliminary data.</text>
</comment>
<comment type="similarity">
    <text evidence="2 4">Belongs to the bacterial solute-binding protein 3 family.</text>
</comment>
<evidence type="ECO:0000256" key="2">
    <source>
        <dbReference type="ARBA" id="ARBA00010333"/>
    </source>
</evidence>
<feature type="domain" description="Solute-binding protein family 3/N-terminal" evidence="6">
    <location>
        <begin position="48"/>
        <end position="266"/>
    </location>
</feature>
<evidence type="ECO:0000259" key="7">
    <source>
        <dbReference type="SMART" id="SM00079"/>
    </source>
</evidence>
<accession>A0ABU1MU90</accession>
<feature type="chain" id="PRO_5046235358" evidence="5">
    <location>
        <begin position="27"/>
        <end position="269"/>
    </location>
</feature>
<dbReference type="Pfam" id="PF00497">
    <property type="entry name" value="SBP_bac_3"/>
    <property type="match status" value="1"/>
</dbReference>
<evidence type="ECO:0000313" key="8">
    <source>
        <dbReference type="EMBL" id="MDR6529395.1"/>
    </source>
</evidence>
<comment type="subcellular location">
    <subcellularLocation>
        <location evidence="1">Cell envelope</location>
    </subcellularLocation>
</comment>
<evidence type="ECO:0000313" key="9">
    <source>
        <dbReference type="Proteomes" id="UP001262754"/>
    </source>
</evidence>
<feature type="domain" description="Ionotropic glutamate receptor C-terminal" evidence="7">
    <location>
        <begin position="48"/>
        <end position="265"/>
    </location>
</feature>
<protein>
    <submittedName>
        <fullName evidence="8">Cystine transport system substrate-binding protein</fullName>
    </submittedName>
</protein>
<dbReference type="Proteomes" id="UP001262754">
    <property type="component" value="Unassembled WGS sequence"/>
</dbReference>
<evidence type="ECO:0000259" key="6">
    <source>
        <dbReference type="SMART" id="SM00062"/>
    </source>
</evidence>
<dbReference type="PANTHER" id="PTHR35936:SF35">
    <property type="entry name" value="L-CYSTINE-BINDING PROTEIN TCYJ"/>
    <property type="match status" value="1"/>
</dbReference>
<dbReference type="EMBL" id="JAVDRL010000001">
    <property type="protein sequence ID" value="MDR6529395.1"/>
    <property type="molecule type" value="Genomic_DNA"/>
</dbReference>
<dbReference type="SMART" id="SM00062">
    <property type="entry name" value="PBPb"/>
    <property type="match status" value="1"/>
</dbReference>
<organism evidence="8 9">
    <name type="scientific">Caulobacter rhizosphaerae</name>
    <dbReference type="NCBI Taxonomy" id="2010972"/>
    <lineage>
        <taxon>Bacteria</taxon>
        <taxon>Pseudomonadati</taxon>
        <taxon>Pseudomonadota</taxon>
        <taxon>Alphaproteobacteria</taxon>
        <taxon>Caulobacterales</taxon>
        <taxon>Caulobacteraceae</taxon>
        <taxon>Caulobacter</taxon>
    </lineage>
</organism>
<dbReference type="NCBIfam" id="NF008426">
    <property type="entry name" value="PRK11260.1"/>
    <property type="match status" value="1"/>
</dbReference>
<dbReference type="InterPro" id="IPR001638">
    <property type="entry name" value="Solute-binding_3/MltF_N"/>
</dbReference>
<dbReference type="PROSITE" id="PS51257">
    <property type="entry name" value="PROKAR_LIPOPROTEIN"/>
    <property type="match status" value="1"/>
</dbReference>
<sequence length="269" mass="28761">MRFPARRELLISLALGATTLGLGALAGCGGKAGDAAETSLKRVEATKTLRIGLEGTYPPFNFQDKDGQLAGFEVDFAKALAAQMKVKAEFHPSPFAGLLGALESRRIDVVINQITITPERAAKYDFSRPYTVSGIQIIVRKGQAGIATPADLAGRKVGVGLGTNYETWLRTNVPTAVVRTYDDDPTKYQDLKAGRIDAVLNDRLVAADFVKTSPDFVASGPPFASQGMGVAMLRDPAMKVTIDEAIDALRANGQLAAISMKWFGQDVTK</sequence>
<dbReference type="Gene3D" id="3.40.190.10">
    <property type="entry name" value="Periplasmic binding protein-like II"/>
    <property type="match status" value="2"/>
</dbReference>
<reference evidence="8 9" key="1">
    <citation type="submission" date="2023-07" db="EMBL/GenBank/DDBJ databases">
        <title>Sorghum-associated microbial communities from plants grown in Nebraska, USA.</title>
        <authorList>
            <person name="Schachtman D."/>
        </authorList>
    </citation>
    <scope>NUCLEOTIDE SEQUENCE [LARGE SCALE GENOMIC DNA]</scope>
    <source>
        <strain evidence="8 9">DS2154</strain>
    </source>
</reference>
<dbReference type="InterPro" id="IPR001320">
    <property type="entry name" value="Iontro_rcpt_C"/>
</dbReference>
<evidence type="ECO:0000256" key="5">
    <source>
        <dbReference type="SAM" id="SignalP"/>
    </source>
</evidence>